<feature type="region of interest" description="Disordered" evidence="8">
    <location>
        <begin position="15"/>
        <end position="43"/>
    </location>
</feature>
<keyword evidence="4" id="KW-0238">DNA-binding</keyword>
<proteinExistence type="inferred from homology"/>
<keyword evidence="11" id="KW-1185">Reference proteome</keyword>
<evidence type="ECO:0000256" key="5">
    <source>
        <dbReference type="ARBA" id="ARBA00023163"/>
    </source>
</evidence>
<accession>A0A226EDK4</accession>
<comment type="caution">
    <text evidence="10">The sequence shown here is derived from an EMBL/GenBank/DDBJ whole genome shotgun (WGS) entry which is preliminary data.</text>
</comment>
<dbReference type="CDD" id="cd14692">
    <property type="entry name" value="bZIP_ATF4"/>
    <property type="match status" value="1"/>
</dbReference>
<evidence type="ECO:0000256" key="2">
    <source>
        <dbReference type="ARBA" id="ARBA00007163"/>
    </source>
</evidence>
<dbReference type="InterPro" id="IPR004827">
    <property type="entry name" value="bZIP"/>
</dbReference>
<keyword evidence="5" id="KW-0804">Transcription</keyword>
<gene>
    <name evidence="10" type="ORF">Fcan01_09832</name>
</gene>
<dbReference type="GO" id="GO:0000977">
    <property type="term" value="F:RNA polymerase II transcription regulatory region sequence-specific DNA binding"/>
    <property type="evidence" value="ECO:0007669"/>
    <property type="project" value="TreeGrafter"/>
</dbReference>
<dbReference type="SUPFAM" id="SSF57959">
    <property type="entry name" value="Leucine zipper domain"/>
    <property type="match status" value="1"/>
</dbReference>
<organism evidence="10 11">
    <name type="scientific">Folsomia candida</name>
    <name type="common">Springtail</name>
    <dbReference type="NCBI Taxonomy" id="158441"/>
    <lineage>
        <taxon>Eukaryota</taxon>
        <taxon>Metazoa</taxon>
        <taxon>Ecdysozoa</taxon>
        <taxon>Arthropoda</taxon>
        <taxon>Hexapoda</taxon>
        <taxon>Collembola</taxon>
        <taxon>Entomobryomorpha</taxon>
        <taxon>Isotomoidea</taxon>
        <taxon>Isotomidae</taxon>
        <taxon>Proisotominae</taxon>
        <taxon>Folsomia</taxon>
    </lineage>
</organism>
<name>A0A226EDK4_FOLCA</name>
<dbReference type="PROSITE" id="PS50217">
    <property type="entry name" value="BZIP"/>
    <property type="match status" value="1"/>
</dbReference>
<dbReference type="SMART" id="SM00338">
    <property type="entry name" value="BRLZ"/>
    <property type="match status" value="1"/>
</dbReference>
<evidence type="ECO:0000256" key="3">
    <source>
        <dbReference type="ARBA" id="ARBA00023015"/>
    </source>
</evidence>
<evidence type="ECO:0000259" key="9">
    <source>
        <dbReference type="PROSITE" id="PS50217"/>
    </source>
</evidence>
<reference evidence="10 11" key="1">
    <citation type="submission" date="2015-12" db="EMBL/GenBank/DDBJ databases">
        <title>The genome of Folsomia candida.</title>
        <authorList>
            <person name="Faddeeva A."/>
            <person name="Derks M.F."/>
            <person name="Anvar Y."/>
            <person name="Smit S."/>
            <person name="Van Straalen N."/>
            <person name="Roelofs D."/>
        </authorList>
    </citation>
    <scope>NUCLEOTIDE SEQUENCE [LARGE SCALE GENOMIC DNA]</scope>
    <source>
        <strain evidence="10 11">VU population</strain>
        <tissue evidence="10">Whole body</tissue>
    </source>
</reference>
<dbReference type="Gene3D" id="1.20.5.170">
    <property type="match status" value="1"/>
</dbReference>
<protein>
    <submittedName>
        <fullName evidence="10">Activating transcription factor of chaperone</fullName>
    </submittedName>
</protein>
<evidence type="ECO:0000256" key="6">
    <source>
        <dbReference type="ARBA" id="ARBA00023242"/>
    </source>
</evidence>
<evidence type="ECO:0000313" key="11">
    <source>
        <dbReference type="Proteomes" id="UP000198287"/>
    </source>
</evidence>
<feature type="region of interest" description="Disordered" evidence="8">
    <location>
        <begin position="308"/>
        <end position="363"/>
    </location>
</feature>
<dbReference type="OrthoDB" id="5847285at2759"/>
<dbReference type="GO" id="GO:0001228">
    <property type="term" value="F:DNA-binding transcription activator activity, RNA polymerase II-specific"/>
    <property type="evidence" value="ECO:0007669"/>
    <property type="project" value="TreeGrafter"/>
</dbReference>
<dbReference type="GO" id="GO:0005634">
    <property type="term" value="C:nucleus"/>
    <property type="evidence" value="ECO:0007669"/>
    <property type="project" value="UniProtKB-SubCell"/>
</dbReference>
<evidence type="ECO:0000256" key="7">
    <source>
        <dbReference type="SAM" id="Coils"/>
    </source>
</evidence>
<comment type="similarity">
    <text evidence="2">Belongs to the bZIP family.</text>
</comment>
<evidence type="ECO:0000313" key="10">
    <source>
        <dbReference type="EMBL" id="OXA55489.1"/>
    </source>
</evidence>
<feature type="domain" description="BZIP" evidence="9">
    <location>
        <begin position="365"/>
        <end position="428"/>
    </location>
</feature>
<feature type="coiled-coil region" evidence="7">
    <location>
        <begin position="393"/>
        <end position="424"/>
    </location>
</feature>
<evidence type="ECO:0000256" key="8">
    <source>
        <dbReference type="SAM" id="MobiDB-lite"/>
    </source>
</evidence>
<evidence type="ECO:0000256" key="1">
    <source>
        <dbReference type="ARBA" id="ARBA00004123"/>
    </source>
</evidence>
<keyword evidence="6" id="KW-0539">Nucleus</keyword>
<dbReference type="OMA" id="WNEESVN"/>
<feature type="compositionally biased region" description="Basic residues" evidence="8">
    <location>
        <begin position="346"/>
        <end position="357"/>
    </location>
</feature>
<dbReference type="EMBL" id="LNIX01000004">
    <property type="protein sequence ID" value="OXA55489.1"/>
    <property type="molecule type" value="Genomic_DNA"/>
</dbReference>
<dbReference type="Proteomes" id="UP000198287">
    <property type="component" value="Unassembled WGS sequence"/>
</dbReference>
<keyword evidence="3" id="KW-0805">Transcription regulation</keyword>
<comment type="subcellular location">
    <subcellularLocation>
        <location evidence="1">Nucleus</location>
    </subcellularLocation>
</comment>
<keyword evidence="7" id="KW-0175">Coiled coil</keyword>
<feature type="compositionally biased region" description="Pro residues" evidence="8">
    <location>
        <begin position="21"/>
        <end position="35"/>
    </location>
</feature>
<dbReference type="PANTHER" id="PTHR13044:SF14">
    <property type="entry name" value="CRYPTOCEPHAL, ISOFORM A"/>
    <property type="match status" value="1"/>
</dbReference>
<evidence type="ECO:0000256" key="4">
    <source>
        <dbReference type="ARBA" id="ARBA00023125"/>
    </source>
</evidence>
<dbReference type="InterPro" id="IPR046347">
    <property type="entry name" value="bZIP_sf"/>
</dbReference>
<dbReference type="STRING" id="158441.A0A226EDK4"/>
<dbReference type="PROSITE" id="PS00036">
    <property type="entry name" value="BZIP_BASIC"/>
    <property type="match status" value="1"/>
</dbReference>
<dbReference type="AlphaFoldDB" id="A0A226EDK4"/>
<sequence length="448" mass="49458">MESSSLVSWQFENFSSAEPNLSPPDSPSTSPPPSPSLYNGRSSSIQNNKADYLHAGGKVGATTLHQGSKSSSIRAQLASTILNDLEENASVKMEFNDFGLNWNEESVNLNLFEELAEIEYTPPSSLKRSSANLPAISNAVNIQLLPQPVHILNGQVSESSADISSLTAEFQAILDSLPKDSDNTEALSHVLQIAGIPTTIIDGEALVPVELDLTGITQSDLLNNNMDMEDIDNVYVQDMSDNDSDIIEESELYEISNQGSPAYSVHSNSNFGPMLTTTVVDQHSEAAQKILDALLLGDVATAETYLPDISRSDVEDDDDSSMSSEDSYHPLPSPPRARPVVEKKPERRGRKPTKKVAKGSSAYVKDKVIRKKEQNKTAATRYRQKKKLEFSVILESEAELQQEHDNLEKKKDDLQREILMVKQLLRDVIQSRKPAAANNKIIIRNRRR</sequence>
<dbReference type="PANTHER" id="PTHR13044">
    <property type="entry name" value="ACTIVATING TRANSCRIPTION FACTOR ATF 4/5"/>
    <property type="match status" value="1"/>
</dbReference>